<keyword evidence="4 5" id="KW-0472">Membrane</keyword>
<dbReference type="EMBL" id="CP061855">
    <property type="protein sequence ID" value="QOD58256.1"/>
    <property type="molecule type" value="Genomic_DNA"/>
</dbReference>
<dbReference type="InterPro" id="IPR007318">
    <property type="entry name" value="Phopholipid_MeTrfase"/>
</dbReference>
<protein>
    <submittedName>
        <fullName evidence="6">Isoprenylcysteine carboxyl methyltransferase ICMT family protein</fullName>
    </submittedName>
    <submittedName>
        <fullName evidence="7">Isoprenylcysteine carboxylmethyltransferase family protein</fullName>
    </submittedName>
</protein>
<gene>
    <name evidence="7" type="ORF">IC627_21110</name>
    <name evidence="6" type="ORF">PDPUS_2_00811</name>
</gene>
<name>A0A1V1VE94_PHODP</name>
<feature type="transmembrane region" description="Helical" evidence="5">
    <location>
        <begin position="91"/>
        <end position="121"/>
    </location>
</feature>
<evidence type="ECO:0000256" key="1">
    <source>
        <dbReference type="ARBA" id="ARBA00004127"/>
    </source>
</evidence>
<dbReference type="GO" id="GO:0012505">
    <property type="term" value="C:endomembrane system"/>
    <property type="evidence" value="ECO:0007669"/>
    <property type="project" value="UniProtKB-SubCell"/>
</dbReference>
<reference evidence="6" key="1">
    <citation type="journal article" date="2017" name="Genome Announc.">
        <title>Whole-Genome Sequence of Photobacterium damselae subsp. piscicida Strain 91-197, Isolated from Hybrid Striped Bass (Morone sp.) in the United States.</title>
        <authorList>
            <person name="Teru Y."/>
            <person name="Hikima J."/>
            <person name="Kono T."/>
            <person name="Sakai M."/>
            <person name="Takano T."/>
            <person name="Hawke J.P."/>
            <person name="Takeyama H."/>
            <person name="Aoki T."/>
        </authorList>
    </citation>
    <scope>NUCLEOTIDE SEQUENCE</scope>
    <source>
        <strain evidence="6">91-197</strain>
    </source>
</reference>
<keyword evidence="2 5" id="KW-0812">Transmembrane</keyword>
<keyword evidence="7" id="KW-0808">Transferase</keyword>
<reference evidence="7 9" key="3">
    <citation type="submission" date="2020-09" db="EMBL/GenBank/DDBJ databases">
        <title>Complete, closed and curated genome sequences of Photobacterium damselae subsp. piscicida isolates from Australia indicate localised evolution and additional plasmid-borne pathogenicity mechanisms.</title>
        <authorList>
            <person name="Baseggio L."/>
            <person name="Silayeva O."/>
            <person name="Buller N."/>
            <person name="Landos M."/>
            <person name="Engelstaedter J."/>
            <person name="Barnes A.C."/>
        </authorList>
    </citation>
    <scope>NUCLEOTIDE SEQUENCE [LARGE SCALE GENOMIC DNA]</scope>
    <source>
        <strain evidence="7 9">AS-16-0540-1</strain>
    </source>
</reference>
<dbReference type="GO" id="GO:0008168">
    <property type="term" value="F:methyltransferase activity"/>
    <property type="evidence" value="ECO:0007669"/>
    <property type="project" value="UniProtKB-KW"/>
</dbReference>
<dbReference type="Proteomes" id="UP000516656">
    <property type="component" value="Chromosome 2"/>
</dbReference>
<dbReference type="Pfam" id="PF04191">
    <property type="entry name" value="PEMT"/>
    <property type="match status" value="1"/>
</dbReference>
<dbReference type="EMBL" id="AP018046">
    <property type="protein sequence ID" value="BAX55397.1"/>
    <property type="molecule type" value="Genomic_DNA"/>
</dbReference>
<evidence type="ECO:0000256" key="2">
    <source>
        <dbReference type="ARBA" id="ARBA00022692"/>
    </source>
</evidence>
<evidence type="ECO:0000313" key="9">
    <source>
        <dbReference type="Proteomes" id="UP000516656"/>
    </source>
</evidence>
<accession>A0A1V1VE94</accession>
<dbReference type="AlphaFoldDB" id="A0A1V1VE94"/>
<dbReference type="PANTHER" id="PTHR12714:SF24">
    <property type="entry name" value="SLR1182 PROTEIN"/>
    <property type="match status" value="1"/>
</dbReference>
<dbReference type="RefSeq" id="WP_096498238.1">
    <property type="nucleotide sequence ID" value="NZ_AP018046.1"/>
</dbReference>
<sequence>MIRLEKKIPPLVQLLIMFCLLPLFSDRSVFTMPNPIYLMLALTLMIVGLLFCFSAVYSFRLAQTTVDPMVPEKASELVQHGIFKISRNPMYIGFVLCSAALAMWLQALLTLVFVLGFIWYLDRFQIQPEERALWLRFGNEYTNYQKKVRRWL</sequence>
<dbReference type="Proteomes" id="UP000218676">
    <property type="component" value="Chromosome 2"/>
</dbReference>
<keyword evidence="6" id="KW-0489">Methyltransferase</keyword>
<evidence type="ECO:0000313" key="7">
    <source>
        <dbReference type="EMBL" id="QOD58256.1"/>
    </source>
</evidence>
<evidence type="ECO:0000256" key="4">
    <source>
        <dbReference type="ARBA" id="ARBA00023136"/>
    </source>
</evidence>
<evidence type="ECO:0000256" key="3">
    <source>
        <dbReference type="ARBA" id="ARBA00022989"/>
    </source>
</evidence>
<organism evidence="6 8">
    <name type="scientific">Photobacterium damsela subsp. piscicida</name>
    <name type="common">Pasteurella piscicida</name>
    <dbReference type="NCBI Taxonomy" id="38294"/>
    <lineage>
        <taxon>Bacteria</taxon>
        <taxon>Pseudomonadati</taxon>
        <taxon>Pseudomonadota</taxon>
        <taxon>Gammaproteobacteria</taxon>
        <taxon>Vibrionales</taxon>
        <taxon>Vibrionaceae</taxon>
        <taxon>Photobacterium</taxon>
    </lineage>
</organism>
<keyword evidence="3 5" id="KW-1133">Transmembrane helix</keyword>
<dbReference type="PANTHER" id="PTHR12714">
    <property type="entry name" value="PROTEIN-S ISOPRENYLCYSTEINE O-METHYLTRANSFERASE"/>
    <property type="match status" value="1"/>
</dbReference>
<dbReference type="Gene3D" id="1.20.120.1630">
    <property type="match status" value="1"/>
</dbReference>
<feature type="transmembrane region" description="Helical" evidence="5">
    <location>
        <begin position="35"/>
        <end position="59"/>
    </location>
</feature>
<reference evidence="8" key="2">
    <citation type="submission" date="2017-05" db="EMBL/GenBank/DDBJ databases">
        <title>Whole genome sequence of fish pathogenic bacteria, Photobacterium damselae subsp. piscicida, strain 91-197, isolated from hybrid striped bass (Morone sp.) in USA.</title>
        <authorList>
            <person name="Teru Y."/>
            <person name="Hikima J."/>
            <person name="Kono T."/>
            <person name="Sakai M."/>
            <person name="Takano T."/>
            <person name="Hawke J.P."/>
            <person name="Takeyama H."/>
            <person name="Aoki T."/>
        </authorList>
    </citation>
    <scope>NUCLEOTIDE SEQUENCE [LARGE SCALE GENOMIC DNA]</scope>
    <source>
        <strain evidence="8">91-197</strain>
    </source>
</reference>
<evidence type="ECO:0000256" key="5">
    <source>
        <dbReference type="SAM" id="Phobius"/>
    </source>
</evidence>
<evidence type="ECO:0000313" key="6">
    <source>
        <dbReference type="EMBL" id="BAX55397.1"/>
    </source>
</evidence>
<comment type="subcellular location">
    <subcellularLocation>
        <location evidence="1">Endomembrane system</location>
        <topology evidence="1">Multi-pass membrane protein</topology>
    </subcellularLocation>
</comment>
<dbReference type="GO" id="GO:0032259">
    <property type="term" value="P:methylation"/>
    <property type="evidence" value="ECO:0007669"/>
    <property type="project" value="UniProtKB-KW"/>
</dbReference>
<proteinExistence type="predicted"/>
<evidence type="ECO:0000313" key="8">
    <source>
        <dbReference type="Proteomes" id="UP000218676"/>
    </source>
</evidence>